<dbReference type="Gene3D" id="3.40.50.720">
    <property type="entry name" value="NAD(P)-binding Rossmann-like Domain"/>
    <property type="match status" value="1"/>
</dbReference>
<accession>A0ABW9JN47</accession>
<dbReference type="InterPro" id="IPR036291">
    <property type="entry name" value="NAD(P)-bd_dom_sf"/>
</dbReference>
<gene>
    <name evidence="4" type="ORF">E5L68_020960</name>
</gene>
<dbReference type="PANTHER" id="PTHR11092">
    <property type="entry name" value="SUGAR NUCLEOTIDE EPIMERASE RELATED"/>
    <property type="match status" value="1"/>
</dbReference>
<dbReference type="Proteomes" id="UP001517367">
    <property type="component" value="Unassembled WGS sequence"/>
</dbReference>
<evidence type="ECO:0000256" key="1">
    <source>
        <dbReference type="ARBA" id="ARBA00009353"/>
    </source>
</evidence>
<dbReference type="SUPFAM" id="SSF51735">
    <property type="entry name" value="NAD(P)-binding Rossmann-fold domains"/>
    <property type="match status" value="1"/>
</dbReference>
<reference evidence="4 5" key="1">
    <citation type="submission" date="2024-12" db="EMBL/GenBank/DDBJ databases">
        <authorList>
            <person name="Hu S."/>
        </authorList>
    </citation>
    <scope>NUCLEOTIDE SEQUENCE [LARGE SCALE GENOMIC DNA]</scope>
    <source>
        <strain evidence="4 5">P-25</strain>
    </source>
</reference>
<evidence type="ECO:0000259" key="2">
    <source>
        <dbReference type="Pfam" id="PF01370"/>
    </source>
</evidence>
<organism evidence="4 5">
    <name type="scientific">Pedobacter helvus</name>
    <dbReference type="NCBI Taxonomy" id="2563444"/>
    <lineage>
        <taxon>Bacteria</taxon>
        <taxon>Pseudomonadati</taxon>
        <taxon>Bacteroidota</taxon>
        <taxon>Sphingobacteriia</taxon>
        <taxon>Sphingobacteriales</taxon>
        <taxon>Sphingobacteriaceae</taxon>
        <taxon>Pedobacter</taxon>
    </lineage>
</organism>
<keyword evidence="5" id="KW-1185">Reference proteome</keyword>
<comment type="similarity">
    <text evidence="1">Belongs to the NAD(P)-dependent epimerase/dehydratase family. SDR39U1 subfamily.</text>
</comment>
<dbReference type="PANTHER" id="PTHR11092:SF0">
    <property type="entry name" value="EPIMERASE FAMILY PROTEIN SDR39U1"/>
    <property type="match status" value="1"/>
</dbReference>
<proteinExistence type="inferred from homology"/>
<feature type="domain" description="NAD-dependent epimerase/dehydratase" evidence="2">
    <location>
        <begin position="9"/>
        <end position="212"/>
    </location>
</feature>
<dbReference type="InterPro" id="IPR013549">
    <property type="entry name" value="DUF1731"/>
</dbReference>
<feature type="domain" description="DUF1731" evidence="3">
    <location>
        <begin position="249"/>
        <end position="297"/>
    </location>
</feature>
<sequence>MEKHRIKKIVLAGGTGFVGKYFSEQFKALGYQVVIISRNNAHIQWDNIQEIEEALNNAEMLINLAGKSVNCRYNQANKDEILRSRTATTKILGNAILKCNHPPKIWINSSTATIYRHAMDRPMTENDGEIGSGFSVDVAKSWEQTFFNFDLPQTRQIALRMAIVLGAGGGVMRPFVNLVRFGLGGRQGSGKQMFSWIHLEDLFNIVLFLQTSEGLSGVFNCSSPNPIDNTTLMKALRKEMGTSIGLPSPEWILKLGALVIGTETELILKSRWVTPEKLLRAGYQFKFPIIEKALANILKN</sequence>
<name>A0ABW9JN47_9SPHI</name>
<protein>
    <submittedName>
        <fullName evidence="4">TIGR01777 family oxidoreductase</fullName>
    </submittedName>
</protein>
<evidence type="ECO:0000313" key="5">
    <source>
        <dbReference type="Proteomes" id="UP001517367"/>
    </source>
</evidence>
<comment type="caution">
    <text evidence="4">The sequence shown here is derived from an EMBL/GenBank/DDBJ whole genome shotgun (WGS) entry which is preliminary data.</text>
</comment>
<dbReference type="NCBIfam" id="TIGR01777">
    <property type="entry name" value="yfcH"/>
    <property type="match status" value="1"/>
</dbReference>
<dbReference type="EMBL" id="SRMP02000052">
    <property type="protein sequence ID" value="MFN0293859.1"/>
    <property type="molecule type" value="Genomic_DNA"/>
</dbReference>
<dbReference type="InterPro" id="IPR001509">
    <property type="entry name" value="Epimerase_deHydtase"/>
</dbReference>
<dbReference type="InterPro" id="IPR010099">
    <property type="entry name" value="SDR39U1"/>
</dbReference>
<dbReference type="RefSeq" id="WP_138729519.1">
    <property type="nucleotide sequence ID" value="NZ_SRMP02000052.1"/>
</dbReference>
<evidence type="ECO:0000313" key="4">
    <source>
        <dbReference type="EMBL" id="MFN0293859.1"/>
    </source>
</evidence>
<evidence type="ECO:0000259" key="3">
    <source>
        <dbReference type="Pfam" id="PF08338"/>
    </source>
</evidence>
<dbReference type="Pfam" id="PF01370">
    <property type="entry name" value="Epimerase"/>
    <property type="match status" value="1"/>
</dbReference>
<dbReference type="Pfam" id="PF08338">
    <property type="entry name" value="DUF1731"/>
    <property type="match status" value="1"/>
</dbReference>